<organism evidence="2 3">
    <name type="scientific">Lasiosphaeris hirsuta</name>
    <dbReference type="NCBI Taxonomy" id="260670"/>
    <lineage>
        <taxon>Eukaryota</taxon>
        <taxon>Fungi</taxon>
        <taxon>Dikarya</taxon>
        <taxon>Ascomycota</taxon>
        <taxon>Pezizomycotina</taxon>
        <taxon>Sordariomycetes</taxon>
        <taxon>Sordariomycetidae</taxon>
        <taxon>Sordariales</taxon>
        <taxon>Lasiosphaeriaceae</taxon>
        <taxon>Lasiosphaeris</taxon>
    </lineage>
</organism>
<comment type="caution">
    <text evidence="2">The sequence shown here is derived from an EMBL/GenBank/DDBJ whole genome shotgun (WGS) entry which is preliminary data.</text>
</comment>
<feature type="compositionally biased region" description="Polar residues" evidence="1">
    <location>
        <begin position="339"/>
        <end position="352"/>
    </location>
</feature>
<feature type="region of interest" description="Disordered" evidence="1">
    <location>
        <begin position="481"/>
        <end position="506"/>
    </location>
</feature>
<evidence type="ECO:0000313" key="2">
    <source>
        <dbReference type="EMBL" id="KAK0719683.1"/>
    </source>
</evidence>
<feature type="compositionally biased region" description="Polar residues" evidence="1">
    <location>
        <begin position="450"/>
        <end position="460"/>
    </location>
</feature>
<feature type="compositionally biased region" description="Low complexity" evidence="1">
    <location>
        <begin position="311"/>
        <end position="338"/>
    </location>
</feature>
<feature type="region of interest" description="Disordered" evidence="1">
    <location>
        <begin position="109"/>
        <end position="135"/>
    </location>
</feature>
<feature type="region of interest" description="Disordered" evidence="1">
    <location>
        <begin position="639"/>
        <end position="664"/>
    </location>
</feature>
<feature type="compositionally biased region" description="Acidic residues" evidence="1">
    <location>
        <begin position="644"/>
        <end position="664"/>
    </location>
</feature>
<reference evidence="2" key="1">
    <citation type="submission" date="2023-06" db="EMBL/GenBank/DDBJ databases">
        <title>Genome-scale phylogeny and comparative genomics of the fungal order Sordariales.</title>
        <authorList>
            <consortium name="Lawrence Berkeley National Laboratory"/>
            <person name="Hensen N."/>
            <person name="Bonometti L."/>
            <person name="Westerberg I."/>
            <person name="Brannstrom I.O."/>
            <person name="Guillou S."/>
            <person name="Cros-Aarteil S."/>
            <person name="Calhoun S."/>
            <person name="Haridas S."/>
            <person name="Kuo A."/>
            <person name="Mondo S."/>
            <person name="Pangilinan J."/>
            <person name="Riley R."/>
            <person name="Labutti K."/>
            <person name="Andreopoulos B."/>
            <person name="Lipzen A."/>
            <person name="Chen C."/>
            <person name="Yanf M."/>
            <person name="Daum C."/>
            <person name="Ng V."/>
            <person name="Clum A."/>
            <person name="Steindorff A."/>
            <person name="Ohm R."/>
            <person name="Martin F."/>
            <person name="Silar P."/>
            <person name="Natvig D."/>
            <person name="Lalanne C."/>
            <person name="Gautier V."/>
            <person name="Ament-Velasquez S.L."/>
            <person name="Kruys A."/>
            <person name="Hutchinson M.I."/>
            <person name="Powell A.J."/>
            <person name="Barry K."/>
            <person name="Miller A.N."/>
            <person name="Grigoriev I.V."/>
            <person name="Debuchy R."/>
            <person name="Gladieux P."/>
            <person name="Thoren M.H."/>
            <person name="Johannesson H."/>
        </authorList>
    </citation>
    <scope>NUCLEOTIDE SEQUENCE</scope>
    <source>
        <strain evidence="2">SMH4607-1</strain>
    </source>
</reference>
<accession>A0AA40APN0</accession>
<keyword evidence="3" id="KW-1185">Reference proteome</keyword>
<dbReference type="Proteomes" id="UP001172102">
    <property type="component" value="Unassembled WGS sequence"/>
</dbReference>
<evidence type="ECO:0000313" key="3">
    <source>
        <dbReference type="Proteomes" id="UP001172102"/>
    </source>
</evidence>
<dbReference type="AlphaFoldDB" id="A0AA40APN0"/>
<feature type="region of interest" description="Disordered" evidence="1">
    <location>
        <begin position="237"/>
        <end position="352"/>
    </location>
</feature>
<dbReference type="PANTHER" id="PTHR23225:SF2">
    <property type="entry name" value="AT09679P-RELATED"/>
    <property type="match status" value="1"/>
</dbReference>
<proteinExistence type="predicted"/>
<protein>
    <recommendedName>
        <fullName evidence="4">C2H2-type domain-containing protein</fullName>
    </recommendedName>
</protein>
<dbReference type="InterPro" id="IPR039970">
    <property type="entry name" value="TF_Grauzone"/>
</dbReference>
<sequence>MTNPRMANQYSTFTSAAYIVDNGAAYHSSYLFPQVEESLHNIDPNLQSHFPVQPVREYLQNPQRTTVFDIDVPMDVGASVNYHMHQEAIRPHLGLPSQARHGSPFSAIEQSTISGGTHNSPRADTESCRDPATPPDTTYSPYLQNPQKRHWNTAASALDFAGMGPQCVNLNDINPSQDYPEESDQLNFDFFTYSLGSHGSQYDPAAYPAAEEIHIKRANSPGAMQSPIKDEIQAASSQYPPLGDDHEPDEESSPVASNRKAEESDEEYQEPVHSRHTTARSTPRQNTRKRPAVATESPASKKRKTNISATQQQQQQQQQQPQPQPQLSQVPPQLASSQRQLPSNSSVNSSQLKCPDSTCKGIASFADQTLLDAHIKKKHTRPYPCVFHFAGCDSTFASKNEWKRHCSSQHILQHYWICQEKDCINNPNGACPIPTNSMAARASAVGSKARASSSTPNNTGEPGAIFNRKDLYTQHMRRMHMPAGLKNPPPPTTSKKSKKATASSNADNVWNQQLHRFQEEAIRARCSLPIYMTCPAANCDSEFRGADAWDLRMEHVAKHCDGAAQGREPKVVFGGEGDECLTEWAGSGEVDIVQRVGGRWVLTQKGKAAKGGATEGRGVFPSLADAGASVKREVEEEIVAAPAVDEDEDEDEDADGEDEDVFQR</sequence>
<name>A0AA40APN0_9PEZI</name>
<dbReference type="EMBL" id="JAUKUA010000003">
    <property type="protein sequence ID" value="KAK0719683.1"/>
    <property type="molecule type" value="Genomic_DNA"/>
</dbReference>
<feature type="compositionally biased region" description="Polar residues" evidence="1">
    <location>
        <begin position="109"/>
        <end position="120"/>
    </location>
</feature>
<gene>
    <name evidence="2" type="ORF">B0H67DRAFT_551998</name>
</gene>
<dbReference type="GO" id="GO:0003700">
    <property type="term" value="F:DNA-binding transcription factor activity"/>
    <property type="evidence" value="ECO:0007669"/>
    <property type="project" value="InterPro"/>
</dbReference>
<evidence type="ECO:0008006" key="4">
    <source>
        <dbReference type="Google" id="ProtNLM"/>
    </source>
</evidence>
<feature type="region of interest" description="Disordered" evidence="1">
    <location>
        <begin position="444"/>
        <end position="466"/>
    </location>
</feature>
<dbReference type="PANTHER" id="PTHR23225">
    <property type="entry name" value="ZINC FINGER PROTEIN"/>
    <property type="match status" value="1"/>
</dbReference>
<evidence type="ECO:0000256" key="1">
    <source>
        <dbReference type="SAM" id="MobiDB-lite"/>
    </source>
</evidence>